<evidence type="ECO:0008006" key="3">
    <source>
        <dbReference type="Google" id="ProtNLM"/>
    </source>
</evidence>
<name>A0ABV6DKB6_9BACL</name>
<protein>
    <recommendedName>
        <fullName evidence="3">DUF1292 domain-containing protein</fullName>
    </recommendedName>
</protein>
<evidence type="ECO:0000313" key="2">
    <source>
        <dbReference type="Proteomes" id="UP001589776"/>
    </source>
</evidence>
<dbReference type="RefSeq" id="WP_377470322.1">
    <property type="nucleotide sequence ID" value="NZ_JBHLWN010000045.1"/>
</dbReference>
<accession>A0ABV6DKB6</accession>
<dbReference type="EMBL" id="JBHLWN010000045">
    <property type="protein sequence ID" value="MFC0213069.1"/>
    <property type="molecule type" value="Genomic_DNA"/>
</dbReference>
<proteinExistence type="predicted"/>
<organism evidence="1 2">
    <name type="scientific">Paenibacillus chartarius</name>
    <dbReference type="NCBI Taxonomy" id="747481"/>
    <lineage>
        <taxon>Bacteria</taxon>
        <taxon>Bacillati</taxon>
        <taxon>Bacillota</taxon>
        <taxon>Bacilli</taxon>
        <taxon>Bacillales</taxon>
        <taxon>Paenibacillaceae</taxon>
        <taxon>Paenibacillus</taxon>
    </lineage>
</organism>
<dbReference type="Proteomes" id="UP001589776">
    <property type="component" value="Unassembled WGS sequence"/>
</dbReference>
<keyword evidence="2" id="KW-1185">Reference proteome</keyword>
<reference evidence="1 2" key="1">
    <citation type="submission" date="2024-09" db="EMBL/GenBank/DDBJ databases">
        <authorList>
            <person name="Sun Q."/>
            <person name="Mori K."/>
        </authorList>
    </citation>
    <scope>NUCLEOTIDE SEQUENCE [LARGE SCALE GENOMIC DNA]</scope>
    <source>
        <strain evidence="1 2">CCM 7759</strain>
    </source>
</reference>
<evidence type="ECO:0000313" key="1">
    <source>
        <dbReference type="EMBL" id="MFC0213069.1"/>
    </source>
</evidence>
<comment type="caution">
    <text evidence="1">The sequence shown here is derived from an EMBL/GenBank/DDBJ whole genome shotgun (WGS) entry which is preliminary data.</text>
</comment>
<gene>
    <name evidence="1" type="ORF">ACFFK0_11480</name>
</gene>
<sequence length="88" mass="9989">MQIRIESADMTYTKEDGYLGHVVFAVENHPKSYEITLLSKSARDWSYSLNFARESGDELLIEAVEEALEEDDRLFDSLVEAAMAALDK</sequence>